<accession>A0A3B1E5N4</accession>
<organism evidence="8">
    <name type="scientific">hydrothermal vent metagenome</name>
    <dbReference type="NCBI Taxonomy" id="652676"/>
    <lineage>
        <taxon>unclassified sequences</taxon>
        <taxon>metagenomes</taxon>
        <taxon>ecological metagenomes</taxon>
    </lineage>
</organism>
<feature type="transmembrane region" description="Helical" evidence="7">
    <location>
        <begin position="59"/>
        <end position="77"/>
    </location>
</feature>
<evidence type="ECO:0000313" key="8">
    <source>
        <dbReference type="EMBL" id="VAY86571.1"/>
    </source>
</evidence>
<keyword evidence="8" id="KW-0449">Lipoprotein</keyword>
<dbReference type="EMBL" id="UOYO01000014">
    <property type="protein sequence ID" value="VAY86571.1"/>
    <property type="molecule type" value="Genomic_DNA"/>
</dbReference>
<dbReference type="GO" id="GO:0016020">
    <property type="term" value="C:membrane"/>
    <property type="evidence" value="ECO:0007669"/>
    <property type="project" value="InterPro"/>
</dbReference>
<gene>
    <name evidence="8" type="ORF">MNB_ARC-1_517</name>
</gene>
<reference evidence="8" key="1">
    <citation type="submission" date="2018-10" db="EMBL/GenBank/DDBJ databases">
        <authorList>
            <person name="Aoki K."/>
        </authorList>
    </citation>
    <scope>NUCLEOTIDE SEQUENCE</scope>
</reference>
<feature type="transmembrane region" description="Helical" evidence="7">
    <location>
        <begin position="6"/>
        <end position="23"/>
    </location>
</feature>
<keyword evidence="6 7" id="KW-0472">Membrane</keyword>
<dbReference type="HAMAP" id="MF_00161">
    <property type="entry name" value="LspA"/>
    <property type="match status" value="1"/>
</dbReference>
<sequence length="157" mass="18274">MSYKNIAFFSFLLIFTISIDQYIKYIFVDGFVRHFDCISFILTYNDGIAFSMLSSFGENLKYVQIALISVLFVYFIYDKVFFKNNFIALGFIMGGGISNIMDRFLHSEGVVDFVYWHCIFDFAIFNSADVFINIGAFLIILSFVLEYKNSKKEENVQ</sequence>
<keyword evidence="2" id="KW-0645">Protease</keyword>
<name>A0A3B1E5N4_9ZZZZ</name>
<evidence type="ECO:0000256" key="2">
    <source>
        <dbReference type="ARBA" id="ARBA00022670"/>
    </source>
</evidence>
<dbReference type="Pfam" id="PF01252">
    <property type="entry name" value="Peptidase_A8"/>
    <property type="match status" value="1"/>
</dbReference>
<dbReference type="NCBIfam" id="TIGR00077">
    <property type="entry name" value="lspA"/>
    <property type="match status" value="1"/>
</dbReference>
<dbReference type="InterPro" id="IPR001872">
    <property type="entry name" value="Peptidase_A8"/>
</dbReference>
<dbReference type="AlphaFoldDB" id="A0A3B1E5N4"/>
<keyword evidence="1" id="KW-1003">Cell membrane</keyword>
<dbReference type="PANTHER" id="PTHR33695">
    <property type="entry name" value="LIPOPROTEIN SIGNAL PEPTIDASE"/>
    <property type="match status" value="1"/>
</dbReference>
<dbReference type="GO" id="GO:0006508">
    <property type="term" value="P:proteolysis"/>
    <property type="evidence" value="ECO:0007669"/>
    <property type="project" value="UniProtKB-KW"/>
</dbReference>
<evidence type="ECO:0000256" key="7">
    <source>
        <dbReference type="SAM" id="Phobius"/>
    </source>
</evidence>
<proteinExistence type="inferred from homology"/>
<dbReference type="PANTHER" id="PTHR33695:SF1">
    <property type="entry name" value="LIPOPROTEIN SIGNAL PEPTIDASE"/>
    <property type="match status" value="1"/>
</dbReference>
<keyword evidence="3 7" id="KW-0812">Transmembrane</keyword>
<evidence type="ECO:0000256" key="3">
    <source>
        <dbReference type="ARBA" id="ARBA00022692"/>
    </source>
</evidence>
<keyword evidence="4 8" id="KW-0378">Hydrolase</keyword>
<dbReference type="GO" id="GO:0004190">
    <property type="term" value="F:aspartic-type endopeptidase activity"/>
    <property type="evidence" value="ECO:0007669"/>
    <property type="project" value="UniProtKB-EC"/>
</dbReference>
<evidence type="ECO:0000256" key="1">
    <source>
        <dbReference type="ARBA" id="ARBA00022475"/>
    </source>
</evidence>
<evidence type="ECO:0000256" key="4">
    <source>
        <dbReference type="ARBA" id="ARBA00022801"/>
    </source>
</evidence>
<evidence type="ECO:0000256" key="5">
    <source>
        <dbReference type="ARBA" id="ARBA00022989"/>
    </source>
</evidence>
<feature type="transmembrane region" description="Helical" evidence="7">
    <location>
        <begin position="113"/>
        <end position="145"/>
    </location>
</feature>
<evidence type="ECO:0000256" key="6">
    <source>
        <dbReference type="ARBA" id="ARBA00023136"/>
    </source>
</evidence>
<keyword evidence="5 7" id="KW-1133">Transmembrane helix</keyword>
<protein>
    <submittedName>
        <fullName evidence="8">Lipoprotein signal peptidase</fullName>
        <ecNumber evidence="8">3.4.23.36</ecNumber>
    </submittedName>
</protein>
<dbReference type="EC" id="3.4.23.36" evidence="8"/>
<feature type="transmembrane region" description="Helical" evidence="7">
    <location>
        <begin position="84"/>
        <end position="101"/>
    </location>
</feature>
<dbReference type="PRINTS" id="PR00781">
    <property type="entry name" value="LIPOSIGPTASE"/>
</dbReference>